<feature type="compositionally biased region" description="Polar residues" evidence="1">
    <location>
        <begin position="557"/>
        <end position="574"/>
    </location>
</feature>
<feature type="compositionally biased region" description="Polar residues" evidence="1">
    <location>
        <begin position="345"/>
        <end position="368"/>
    </location>
</feature>
<protein>
    <submittedName>
        <fullName evidence="2">Uncharacterized protein</fullName>
    </submittedName>
</protein>
<evidence type="ECO:0000256" key="1">
    <source>
        <dbReference type="SAM" id="MobiDB-lite"/>
    </source>
</evidence>
<feature type="compositionally biased region" description="Low complexity" evidence="1">
    <location>
        <begin position="575"/>
        <end position="587"/>
    </location>
</feature>
<feature type="compositionally biased region" description="Basic and acidic residues" evidence="1">
    <location>
        <begin position="842"/>
        <end position="858"/>
    </location>
</feature>
<feature type="compositionally biased region" description="Polar residues" evidence="1">
    <location>
        <begin position="46"/>
        <end position="59"/>
    </location>
</feature>
<feature type="region of interest" description="Disordered" evidence="1">
    <location>
        <begin position="810"/>
        <end position="829"/>
    </location>
</feature>
<feature type="region of interest" description="Disordered" evidence="1">
    <location>
        <begin position="1068"/>
        <end position="1119"/>
    </location>
</feature>
<feature type="region of interest" description="Disordered" evidence="1">
    <location>
        <begin position="842"/>
        <end position="941"/>
    </location>
</feature>
<feature type="compositionally biased region" description="Basic and acidic residues" evidence="1">
    <location>
        <begin position="660"/>
        <end position="673"/>
    </location>
</feature>
<feature type="compositionally biased region" description="Polar residues" evidence="1">
    <location>
        <begin position="648"/>
        <end position="659"/>
    </location>
</feature>
<organism evidence="2 3">
    <name type="scientific">Deinandra increscens subsp. villosa</name>
    <dbReference type="NCBI Taxonomy" id="3103831"/>
    <lineage>
        <taxon>Eukaryota</taxon>
        <taxon>Viridiplantae</taxon>
        <taxon>Streptophyta</taxon>
        <taxon>Embryophyta</taxon>
        <taxon>Tracheophyta</taxon>
        <taxon>Spermatophyta</taxon>
        <taxon>Magnoliopsida</taxon>
        <taxon>eudicotyledons</taxon>
        <taxon>Gunneridae</taxon>
        <taxon>Pentapetalae</taxon>
        <taxon>asterids</taxon>
        <taxon>campanulids</taxon>
        <taxon>Asterales</taxon>
        <taxon>Asteraceae</taxon>
        <taxon>Asteroideae</taxon>
        <taxon>Heliantheae alliance</taxon>
        <taxon>Madieae</taxon>
        <taxon>Madiinae</taxon>
        <taxon>Deinandra</taxon>
    </lineage>
</organism>
<proteinExistence type="predicted"/>
<feature type="region of interest" description="Disordered" evidence="1">
    <location>
        <begin position="535"/>
        <end position="743"/>
    </location>
</feature>
<feature type="region of interest" description="Disordered" evidence="1">
    <location>
        <begin position="1185"/>
        <end position="1214"/>
    </location>
</feature>
<gene>
    <name evidence="2" type="ORF">SSX86_003810</name>
</gene>
<dbReference type="PANTHER" id="PTHR31267">
    <property type="entry name" value="DENTIN SIALOPHOSPHOPROTEIN-LIKE PROTEIN"/>
    <property type="match status" value="1"/>
</dbReference>
<feature type="compositionally biased region" description="Polar residues" evidence="1">
    <location>
        <begin position="704"/>
        <end position="717"/>
    </location>
</feature>
<dbReference type="Proteomes" id="UP001408789">
    <property type="component" value="Unassembled WGS sequence"/>
</dbReference>
<feature type="region of interest" description="Disordered" evidence="1">
    <location>
        <begin position="345"/>
        <end position="376"/>
    </location>
</feature>
<feature type="region of interest" description="Disordered" evidence="1">
    <location>
        <begin position="469"/>
        <end position="495"/>
    </location>
</feature>
<sequence length="1575" mass="173520">MPGNGVGDKVHNFFAQENFSQGLRSRDGNWSLNDNLWVGNRKQFGVSDSSPRNYNPQQSETEKGHGGQHVPDQYMFNIKQTNARPEFARSLSQSHHEQPSSNCSIYGRQNFRTRPDEANCMGVNTEYGQSNVNQRGFPFYESQQEPVPEQHPKNPFRSESSEGHGSFDLFGGQHQTDSQHPGLLQQPLQQQSGFGDIQQLQQQLMLRKMQELQRQQEIQRQQNTINQASQFASQQNALNQASQFARQQASGSLSHGLVNGTSTSDSSGYGWTEPAVVNPNWLHRASPVSHPEQHVEPSLHGVPVSSSRRLINQYPHNNSFPGNNYAVIPEQHMVPNKGLFGNTFGQGSSTRMKMEHSQQIGAPQNPSAHESPVDTIQDKSATDAAPLDPEEEKILFGSDDNIWEAFGSGKNTTGGVSSLLDDNEFASGLPSMQSGSWSALMQSAVGESTSGGDVSIQEEWHDLNFQNPELPPGKHSFDDSGRHRKPTGLTDINMPNMNDKHHRNMGFQHVSGGSNWLHRGGLQKVDAEENHLYENAVTGQRTPQQHGTSQPDKKKNNWNANEPVPTSLNSGFNMNENDNSLQQSQNNDWKRVSTAATPHLSNLQQGGNHSNQLSPNNHHFNYWKHVDSSVNTKGSENSEIKQHHLNNKGPQVSESSFNSSDKEDLNSSRKENSNDSYRSSSSHLPDTVVQRKHVSSDAGDSRSLVGTKQSSSNQAVRKSSGPGPRKFQYHPMGNLDDDVGVPYGTRQGSHTKPVSLQHSRGLGAQDQGYFGHTKSSAQAFVPEVGVPKGSDDMLFKGMVPGHLPNIFARPDKLSGLPTSDKASQPSQSQNMLELLHKVDQSRDGGIARHSNSLEHDLSSEIPEPENSDGSFGGHQRSQSSNSQGIGLQLGPPSQRSMAMQAVKHNSLSQPQTSANSRGKAHAEPSSLPPFQETSHGEFKNDRMSISGRSEIQTTGNKMMSNLSAALGGTDFCNSRNYLQNHPVVGVESFDGPTSQIRQADERVQMPNSLAGEKLHAFHPHAISGVSQQGAFPKMLTNASSKFSSQLFSATQSHKSQFNVVESTSLRQQNLEEQEAEKRGNKSSLNAQRNITSVEEQSTEKVDRGQMMNGPAAGNDSSTASQKDLEAFGRSLKPNSFHQQISLLNQMKAYKHTNNDTNNRVLKRLNDSDSLLSGQQVTVLPGNCEMPTDNVDKGLASLPANPPSKDALASEQNEPTSVKVENSYISPQMAPSWFDQYGTLKSGQMSSQRAYAVRTMEQPFKVFGSLETTAHDSKEPPATGAVDASHDGVIWKSPVPSSVVSQPLQPSITVQNLVTVRPKKRKWSRDEIHSWLKEVSGSSKNLQGIWTAMMEWCEATKRLMEKVEGDEELIIDVPRPKRRVILTTYLMQQLLPPPPPTLLSTEATSNYESVTFYAARLALGDACNLVSCVSHRESNLLLVKSRETEKFDDSRLSDVEACMSKAKRVESDFSRLDKRASILDLRVECQDLEKFSVINRFAKFHGRGQADGEASSLSDAAANTPKPKPQRYVIAVALPKNLPERAKVIIINKRVAVDDDLLPLYCIFLRNTRSTSFGVG</sequence>
<dbReference type="PANTHER" id="PTHR31267:SF2">
    <property type="entry name" value="EXPRESSED PROTEIN"/>
    <property type="match status" value="1"/>
</dbReference>
<feature type="region of interest" description="Disordered" evidence="1">
    <location>
        <begin position="86"/>
        <end position="108"/>
    </location>
</feature>
<feature type="region of interest" description="Disordered" evidence="1">
    <location>
        <begin position="143"/>
        <end position="168"/>
    </location>
</feature>
<keyword evidence="3" id="KW-1185">Reference proteome</keyword>
<accession>A0AAP0DJ20</accession>
<evidence type="ECO:0000313" key="2">
    <source>
        <dbReference type="EMBL" id="KAK9075486.1"/>
    </source>
</evidence>
<feature type="region of interest" description="Disordered" evidence="1">
    <location>
        <begin position="43"/>
        <end position="71"/>
    </location>
</feature>
<name>A0AAP0DJ20_9ASTR</name>
<reference evidence="2 3" key="1">
    <citation type="submission" date="2024-04" db="EMBL/GenBank/DDBJ databases">
        <title>The reference genome of an endangered Asteraceae, Deinandra increscens subsp. villosa, native to the Central Coast of California.</title>
        <authorList>
            <person name="Guilliams M."/>
            <person name="Hasenstab-Lehman K."/>
            <person name="Meyer R."/>
            <person name="Mcevoy S."/>
        </authorList>
    </citation>
    <scope>NUCLEOTIDE SEQUENCE [LARGE SCALE GENOMIC DNA]</scope>
    <source>
        <tissue evidence="2">Leaf</tissue>
    </source>
</reference>
<feature type="compositionally biased region" description="Polar residues" evidence="1">
    <location>
        <begin position="537"/>
        <end position="550"/>
    </location>
</feature>
<evidence type="ECO:0000313" key="3">
    <source>
        <dbReference type="Proteomes" id="UP001408789"/>
    </source>
</evidence>
<comment type="caution">
    <text evidence="2">The sequence shown here is derived from an EMBL/GenBank/DDBJ whole genome shotgun (WGS) entry which is preliminary data.</text>
</comment>
<feature type="compositionally biased region" description="Polar residues" evidence="1">
    <location>
        <begin position="1081"/>
        <end position="1095"/>
    </location>
</feature>
<feature type="compositionally biased region" description="Polar residues" evidence="1">
    <location>
        <begin position="594"/>
        <end position="619"/>
    </location>
</feature>
<feature type="compositionally biased region" description="Polar residues" evidence="1">
    <location>
        <begin position="816"/>
        <end position="829"/>
    </location>
</feature>
<feature type="compositionally biased region" description="Polar residues" evidence="1">
    <location>
        <begin position="875"/>
        <end position="916"/>
    </location>
</feature>
<dbReference type="EMBL" id="JBCNJP010000007">
    <property type="protein sequence ID" value="KAK9075486.1"/>
    <property type="molecule type" value="Genomic_DNA"/>
</dbReference>